<evidence type="ECO:0000313" key="2">
    <source>
        <dbReference type="Proteomes" id="UP000673447"/>
    </source>
</evidence>
<proteinExistence type="predicted"/>
<sequence length="127" mass="14149">MLSIFKKKPAPTLNGLFLLNMHIGRGSNSEMPANLAGAYVGVFIGAPDPNGALVQAVTELRRRGYEFIDLSDGKIHQLDPMQWDTYVQNAWPEFPNHFPRRTEVIAGLSSPSWVFFGPFAGYEPQRA</sequence>
<keyword evidence="2" id="KW-1185">Reference proteome</keyword>
<dbReference type="RefSeq" id="WP_210536075.1">
    <property type="nucleotide sequence ID" value="NZ_JAGKTC010000001.1"/>
</dbReference>
<reference evidence="1" key="1">
    <citation type="journal article" date="2016" name="Int. J. Syst. Evol. Microbiol.">
        <title>Pseudoxanthomonas helianthi sp. nov., isolated from roots of Jerusalem artichoke (Helianthus tuberosus).</title>
        <authorList>
            <person name="Kittiwongwattana C."/>
            <person name="Thawai C."/>
        </authorList>
    </citation>
    <scope>NUCLEOTIDE SEQUENCE</scope>
    <source>
        <strain evidence="1">110414</strain>
    </source>
</reference>
<gene>
    <name evidence="1" type="ORF">J5837_07670</name>
</gene>
<comment type="caution">
    <text evidence="1">The sequence shown here is derived from an EMBL/GenBank/DDBJ whole genome shotgun (WGS) entry which is preliminary data.</text>
</comment>
<protein>
    <submittedName>
        <fullName evidence="1">Uncharacterized protein</fullName>
    </submittedName>
</protein>
<accession>A0A940X218</accession>
<dbReference type="AlphaFoldDB" id="A0A940X218"/>
<name>A0A940X218_9GAMM</name>
<reference evidence="1" key="2">
    <citation type="submission" date="2021-03" db="EMBL/GenBank/DDBJ databases">
        <authorList>
            <person name="Cao W."/>
        </authorList>
    </citation>
    <scope>NUCLEOTIDE SEQUENCE</scope>
    <source>
        <strain evidence="1">110414</strain>
    </source>
</reference>
<dbReference type="EMBL" id="JAGKTC010000001">
    <property type="protein sequence ID" value="MBP3984305.1"/>
    <property type="molecule type" value="Genomic_DNA"/>
</dbReference>
<feature type="non-terminal residue" evidence="1">
    <location>
        <position position="127"/>
    </location>
</feature>
<dbReference type="Proteomes" id="UP000673447">
    <property type="component" value="Unassembled WGS sequence"/>
</dbReference>
<evidence type="ECO:0000313" key="1">
    <source>
        <dbReference type="EMBL" id="MBP3984305.1"/>
    </source>
</evidence>
<organism evidence="1 2">
    <name type="scientific">Pseudoxanthomonas helianthi</name>
    <dbReference type="NCBI Taxonomy" id="1453541"/>
    <lineage>
        <taxon>Bacteria</taxon>
        <taxon>Pseudomonadati</taxon>
        <taxon>Pseudomonadota</taxon>
        <taxon>Gammaproteobacteria</taxon>
        <taxon>Lysobacterales</taxon>
        <taxon>Lysobacteraceae</taxon>
        <taxon>Pseudoxanthomonas</taxon>
    </lineage>
</organism>